<feature type="transmembrane region" description="Helical" evidence="1">
    <location>
        <begin position="197"/>
        <end position="215"/>
    </location>
</feature>
<evidence type="ECO:0000313" key="4">
    <source>
        <dbReference type="Proteomes" id="UP000190105"/>
    </source>
</evidence>
<keyword evidence="1" id="KW-0472">Membrane</keyword>
<feature type="signal peptide" evidence="2">
    <location>
        <begin position="1"/>
        <end position="22"/>
    </location>
</feature>
<gene>
    <name evidence="3" type="ORF">SAMN05443428_10387</name>
</gene>
<feature type="chain" id="PRO_5012662259" evidence="2">
    <location>
        <begin position="23"/>
        <end position="219"/>
    </location>
</feature>
<dbReference type="STRING" id="1147123.SAMN05443428_10387"/>
<dbReference type="EMBL" id="FUYH01000003">
    <property type="protein sequence ID" value="SKA79553.1"/>
    <property type="molecule type" value="Genomic_DNA"/>
</dbReference>
<keyword evidence="2" id="KW-0732">Signal</keyword>
<accession>A0A1T4WQC9</accession>
<dbReference type="Proteomes" id="UP000190105">
    <property type="component" value="Unassembled WGS sequence"/>
</dbReference>
<dbReference type="RefSeq" id="WP_078695553.1">
    <property type="nucleotide sequence ID" value="NZ_FUYH01000003.1"/>
</dbReference>
<dbReference type="OrthoDB" id="2380953at2"/>
<evidence type="ECO:0000313" key="3">
    <source>
        <dbReference type="EMBL" id="SKA79553.1"/>
    </source>
</evidence>
<keyword evidence="1" id="KW-1133">Transmembrane helix</keyword>
<dbReference type="Gene3D" id="2.60.120.380">
    <property type="match status" value="1"/>
</dbReference>
<proteinExistence type="predicted"/>
<evidence type="ECO:0000256" key="2">
    <source>
        <dbReference type="SAM" id="SignalP"/>
    </source>
</evidence>
<organism evidence="3 4">
    <name type="scientific">Caloramator quimbayensis</name>
    <dbReference type="NCBI Taxonomy" id="1147123"/>
    <lineage>
        <taxon>Bacteria</taxon>
        <taxon>Bacillati</taxon>
        <taxon>Bacillota</taxon>
        <taxon>Clostridia</taxon>
        <taxon>Eubacteriales</taxon>
        <taxon>Clostridiaceae</taxon>
        <taxon>Caloramator</taxon>
    </lineage>
</organism>
<evidence type="ECO:0000256" key="1">
    <source>
        <dbReference type="SAM" id="Phobius"/>
    </source>
</evidence>
<dbReference type="AlphaFoldDB" id="A0A1T4WQC9"/>
<sequence length="219" mass="25089">MKRKIVIFAALFIIIFSVPAYAHKPIFEGKDLIFSNPAVVPDYQISYAVYGELKTKEDVDFVKFSAKEKDTFYVEMTIPVIKGNEDFKPYIAIIGEGIKEKADLPFKIPQSYGAIVLPPGPQNYFYEKFTQTAYYRAQSIRGEIPKSGDYYVAVYSYDRGGKYALSIGEKEKIGLIDIITFPYIYLKVKYFFNPLKTVLITGIVIIILIVIIKLIKKRR</sequence>
<keyword evidence="4" id="KW-1185">Reference proteome</keyword>
<protein>
    <submittedName>
        <fullName evidence="3">Uncharacterized protein</fullName>
    </submittedName>
</protein>
<name>A0A1T4WQC9_9CLOT</name>
<keyword evidence="1" id="KW-0812">Transmembrane</keyword>
<reference evidence="4" key="1">
    <citation type="submission" date="2017-02" db="EMBL/GenBank/DDBJ databases">
        <authorList>
            <person name="Varghese N."/>
            <person name="Submissions S."/>
        </authorList>
    </citation>
    <scope>NUCLEOTIDE SEQUENCE [LARGE SCALE GENOMIC DNA]</scope>
    <source>
        <strain evidence="4">USBA 833</strain>
    </source>
</reference>